<dbReference type="SUPFAM" id="SSF53067">
    <property type="entry name" value="Actin-like ATPase domain"/>
    <property type="match status" value="1"/>
</dbReference>
<evidence type="ECO:0008006" key="2">
    <source>
        <dbReference type="Google" id="ProtNLM"/>
    </source>
</evidence>
<sequence>MKIVPENKKLILKINTVNILNLIKNYGTISRTTIALKANLSLATVCKITNYLIETDLISEVGEGDSSVGRKPILLKINYNDYYVVGIKLSEKLITIALTNLGADVLYKKELYFDSKNSVESLIEKLTESYEKIVADSGFEKEKILGLGLGIPGHVDKMSDVCKYLLVKN</sequence>
<dbReference type="InterPro" id="IPR036390">
    <property type="entry name" value="WH_DNA-bd_sf"/>
</dbReference>
<accession>X1J7H7</accession>
<dbReference type="InterPro" id="IPR043129">
    <property type="entry name" value="ATPase_NBD"/>
</dbReference>
<protein>
    <recommendedName>
        <fullName evidence="2">ROK family protein</fullName>
    </recommendedName>
</protein>
<dbReference type="AlphaFoldDB" id="X1J7H7"/>
<dbReference type="InterPro" id="IPR036388">
    <property type="entry name" value="WH-like_DNA-bd_sf"/>
</dbReference>
<dbReference type="EMBL" id="BARU01034623">
    <property type="protein sequence ID" value="GAH65718.1"/>
    <property type="molecule type" value="Genomic_DNA"/>
</dbReference>
<organism evidence="1">
    <name type="scientific">marine sediment metagenome</name>
    <dbReference type="NCBI Taxonomy" id="412755"/>
    <lineage>
        <taxon>unclassified sequences</taxon>
        <taxon>metagenomes</taxon>
        <taxon>ecological metagenomes</taxon>
    </lineage>
</organism>
<name>X1J7H7_9ZZZZ</name>
<dbReference type="Gene3D" id="3.30.420.40">
    <property type="match status" value="1"/>
</dbReference>
<proteinExistence type="predicted"/>
<comment type="caution">
    <text evidence="1">The sequence shown here is derived from an EMBL/GenBank/DDBJ whole genome shotgun (WGS) entry which is preliminary data.</text>
</comment>
<dbReference type="PANTHER" id="PTHR18964">
    <property type="entry name" value="ROK (REPRESSOR, ORF, KINASE) FAMILY"/>
    <property type="match status" value="1"/>
</dbReference>
<dbReference type="PANTHER" id="PTHR18964:SF149">
    <property type="entry name" value="BIFUNCTIONAL UDP-N-ACETYLGLUCOSAMINE 2-EPIMERASE_N-ACETYLMANNOSAMINE KINASE"/>
    <property type="match status" value="1"/>
</dbReference>
<gene>
    <name evidence="1" type="ORF">S03H2_54319</name>
</gene>
<dbReference type="SUPFAM" id="SSF46785">
    <property type="entry name" value="Winged helix' DNA-binding domain"/>
    <property type="match status" value="1"/>
</dbReference>
<dbReference type="Gene3D" id="1.10.10.10">
    <property type="entry name" value="Winged helix-like DNA-binding domain superfamily/Winged helix DNA-binding domain"/>
    <property type="match status" value="1"/>
</dbReference>
<reference evidence="1" key="1">
    <citation type="journal article" date="2014" name="Front. Microbiol.">
        <title>High frequency of phylogenetically diverse reductive dehalogenase-homologous genes in deep subseafloor sedimentary metagenomes.</title>
        <authorList>
            <person name="Kawai M."/>
            <person name="Futagami T."/>
            <person name="Toyoda A."/>
            <person name="Takaki Y."/>
            <person name="Nishi S."/>
            <person name="Hori S."/>
            <person name="Arai W."/>
            <person name="Tsubouchi T."/>
            <person name="Morono Y."/>
            <person name="Uchiyama I."/>
            <person name="Ito T."/>
            <person name="Fujiyama A."/>
            <person name="Inagaki F."/>
            <person name="Takami H."/>
        </authorList>
    </citation>
    <scope>NUCLEOTIDE SEQUENCE</scope>
    <source>
        <strain evidence="1">Expedition CK06-06</strain>
    </source>
</reference>
<evidence type="ECO:0000313" key="1">
    <source>
        <dbReference type="EMBL" id="GAH65718.1"/>
    </source>
</evidence>
<dbReference type="InterPro" id="IPR000600">
    <property type="entry name" value="ROK"/>
</dbReference>